<name>A0AAD6VI08_9AGAR</name>
<reference evidence="2" key="1">
    <citation type="submission" date="2023-03" db="EMBL/GenBank/DDBJ databases">
        <title>Massive genome expansion in bonnet fungi (Mycena s.s.) driven by repeated elements and novel gene families across ecological guilds.</title>
        <authorList>
            <consortium name="Lawrence Berkeley National Laboratory"/>
            <person name="Harder C.B."/>
            <person name="Miyauchi S."/>
            <person name="Viragh M."/>
            <person name="Kuo A."/>
            <person name="Thoen E."/>
            <person name="Andreopoulos B."/>
            <person name="Lu D."/>
            <person name="Skrede I."/>
            <person name="Drula E."/>
            <person name="Henrissat B."/>
            <person name="Morin E."/>
            <person name="Kohler A."/>
            <person name="Barry K."/>
            <person name="LaButti K."/>
            <person name="Morin E."/>
            <person name="Salamov A."/>
            <person name="Lipzen A."/>
            <person name="Mereny Z."/>
            <person name="Hegedus B."/>
            <person name="Baldrian P."/>
            <person name="Stursova M."/>
            <person name="Weitz H."/>
            <person name="Taylor A."/>
            <person name="Grigoriev I.V."/>
            <person name="Nagy L.G."/>
            <person name="Martin F."/>
            <person name="Kauserud H."/>
        </authorList>
    </citation>
    <scope>NUCLEOTIDE SEQUENCE</scope>
    <source>
        <strain evidence="2">9144</strain>
    </source>
</reference>
<evidence type="ECO:0000313" key="2">
    <source>
        <dbReference type="EMBL" id="KAJ7212601.1"/>
    </source>
</evidence>
<feature type="region of interest" description="Disordered" evidence="1">
    <location>
        <begin position="250"/>
        <end position="271"/>
    </location>
</feature>
<protein>
    <submittedName>
        <fullName evidence="2">Uncharacterized protein</fullName>
    </submittedName>
</protein>
<accession>A0AAD6VI08</accession>
<dbReference type="AlphaFoldDB" id="A0AAD6VI08"/>
<dbReference type="Proteomes" id="UP001219525">
    <property type="component" value="Unassembled WGS sequence"/>
</dbReference>
<gene>
    <name evidence="2" type="ORF">GGX14DRAFT_564356</name>
</gene>
<organism evidence="2 3">
    <name type="scientific">Mycena pura</name>
    <dbReference type="NCBI Taxonomy" id="153505"/>
    <lineage>
        <taxon>Eukaryota</taxon>
        <taxon>Fungi</taxon>
        <taxon>Dikarya</taxon>
        <taxon>Basidiomycota</taxon>
        <taxon>Agaricomycotina</taxon>
        <taxon>Agaricomycetes</taxon>
        <taxon>Agaricomycetidae</taxon>
        <taxon>Agaricales</taxon>
        <taxon>Marasmiineae</taxon>
        <taxon>Mycenaceae</taxon>
        <taxon>Mycena</taxon>
    </lineage>
</organism>
<feature type="compositionally biased region" description="Acidic residues" evidence="1">
    <location>
        <begin position="68"/>
        <end position="78"/>
    </location>
</feature>
<evidence type="ECO:0000256" key="1">
    <source>
        <dbReference type="SAM" id="MobiDB-lite"/>
    </source>
</evidence>
<feature type="region of interest" description="Disordered" evidence="1">
    <location>
        <begin position="34"/>
        <end position="150"/>
    </location>
</feature>
<keyword evidence="3" id="KW-1185">Reference proteome</keyword>
<evidence type="ECO:0000313" key="3">
    <source>
        <dbReference type="Proteomes" id="UP001219525"/>
    </source>
</evidence>
<comment type="caution">
    <text evidence="2">The sequence shown here is derived from an EMBL/GenBank/DDBJ whole genome shotgun (WGS) entry which is preliminary data.</text>
</comment>
<proteinExistence type="predicted"/>
<dbReference type="EMBL" id="JARJCW010000023">
    <property type="protein sequence ID" value="KAJ7212601.1"/>
    <property type="molecule type" value="Genomic_DNA"/>
</dbReference>
<feature type="compositionally biased region" description="Low complexity" evidence="1">
    <location>
        <begin position="92"/>
        <end position="104"/>
    </location>
</feature>
<sequence>MTRRTRATTRPTTQPTQNFEALSLLAATAELEAPIHEDIPQDALTLDQNWNDDDFDMHPAADTIYVASEEEDPSDSDDLPSTVTVAPPPKRPSTTTDSDDFPSTIAPPPKRLKPANEQKENKPVNSKTKSIAKSAPKKKVKEPAPEPDEIELLIPTPKGPNRIVSIPYWESFEFAQEKIFENIGCEHINRKPSLSYKLSQRAKEIWLGDKDSWKSFRQSMATKFAKAKGQKLEPIEICVPKDYLEAVLKRVDPKQKPGTSKNKKGRPSSRAVLDLDHLSGEEFDDDAGKGTDEMETENGEYELLERKYKGSCEQCNKSSPDLWCKIDKNGKHVHLSFNQKRAWATALSKKKHGVTYDATPNTDLFADFHTKSTDAAPAPTPIPSAAASSSMSSLGPTFMEMFAMNMVEAQRTNSAILATFAPNRPQAQLTPIPSQHQSTAQDQGDGGDFHGFMQELDTRYPARNLWRFTDTLADREECIYVRDLHDLGAEYLKGTVGIPSATANWLISMARLRLSGAPLPSP</sequence>